<accession>A0A4P9XEK5</accession>
<protein>
    <submittedName>
        <fullName evidence="2">Uncharacterized protein</fullName>
    </submittedName>
</protein>
<gene>
    <name evidence="2" type="ORF">CXG81DRAFT_23500</name>
</gene>
<keyword evidence="3" id="KW-1185">Reference proteome</keyword>
<sequence>MPALPATAPPLSGISAAMDAAAVASPAAAPLAATLSAAAQTDMPLAAAHPLVALVDELVGALDRSPLAPADRQRVALAAIRACETVIAHVMPLLDPTATATAATASVTPSIPRDLRRARLVLRCRWQLTALRITWTRDINAAKAQLALAAALLQQHPALAATEAAPWRWMRLRWLLWARGLKAVQPELRQWLAELEAEIDYGARQAPLMFGDGAANSAEAAIATPTSTTTSTMAWLMTLLLFKHALALHGATAQPTLAAPDPAGALEARTALSRLAARRWPSPRQPEARLAAALVALLDAEAALYAGTAAVAVDDAAAAAAASDETSAWTAAWHALRTTRCVLAVLAALRTGDMRRAQQNVAALQSAVAHTPPEAAAAAPSSALPLGHVRLPFGATDGDAVVVALVPPAHTHWLAFHLSGLVWKAADPAKAAKYFDRALAVAPTAGAPAPGWVQAAGAGRRRLPPHVAAQTPLECELLTRRHLVDLHLLRGRGADDDVVAACIQDQLAALRAAGVGCDDVDPGPIVRMAELQLRLQMVVWLVVAPPSAPSEGGLGGRLEPQEASDPPSQAADRSAAVAVKAEPALEIAAIEQSNWPSPMALFRALHHDLAEAAGEDTGDTGRTSDAVVAQRFEPYLRLATWLMRWPADNTPSRLGGASSPDRRVDEASSEAAYPAVPSFADTHVEETEDEVLRCGETEEDPSWPLDVVAEPVRACASHLATAIHALRRNAHRDAKRALLAALRLVEAHDLLQMRLLVLGLLCEMYAATRADEARAMAAACLQAARKARRESWEHAILNFVEAAFTTPETAHPQAPRGPATPS</sequence>
<proteinExistence type="predicted"/>
<evidence type="ECO:0000313" key="3">
    <source>
        <dbReference type="Proteomes" id="UP000274922"/>
    </source>
</evidence>
<organism evidence="2 3">
    <name type="scientific">Caulochytrium protostelioides</name>
    <dbReference type="NCBI Taxonomy" id="1555241"/>
    <lineage>
        <taxon>Eukaryota</taxon>
        <taxon>Fungi</taxon>
        <taxon>Fungi incertae sedis</taxon>
        <taxon>Chytridiomycota</taxon>
        <taxon>Chytridiomycota incertae sedis</taxon>
        <taxon>Chytridiomycetes</taxon>
        <taxon>Caulochytriales</taxon>
        <taxon>Caulochytriaceae</taxon>
        <taxon>Caulochytrium</taxon>
    </lineage>
</organism>
<dbReference type="AlphaFoldDB" id="A0A4P9XEK5"/>
<evidence type="ECO:0000313" key="2">
    <source>
        <dbReference type="EMBL" id="RKP03942.1"/>
    </source>
</evidence>
<name>A0A4P9XEK5_9FUNG</name>
<evidence type="ECO:0000256" key="1">
    <source>
        <dbReference type="SAM" id="MobiDB-lite"/>
    </source>
</evidence>
<dbReference type="EMBL" id="ML014116">
    <property type="protein sequence ID" value="RKP03942.1"/>
    <property type="molecule type" value="Genomic_DNA"/>
</dbReference>
<feature type="region of interest" description="Disordered" evidence="1">
    <location>
        <begin position="550"/>
        <end position="576"/>
    </location>
</feature>
<dbReference type="Proteomes" id="UP000274922">
    <property type="component" value="Unassembled WGS sequence"/>
</dbReference>
<reference evidence="3" key="1">
    <citation type="journal article" date="2018" name="Nat. Microbiol.">
        <title>Leveraging single-cell genomics to expand the fungal tree of life.</title>
        <authorList>
            <person name="Ahrendt S.R."/>
            <person name="Quandt C.A."/>
            <person name="Ciobanu D."/>
            <person name="Clum A."/>
            <person name="Salamov A."/>
            <person name="Andreopoulos B."/>
            <person name="Cheng J.F."/>
            <person name="Woyke T."/>
            <person name="Pelin A."/>
            <person name="Henrissat B."/>
            <person name="Reynolds N.K."/>
            <person name="Benny G.L."/>
            <person name="Smith M.E."/>
            <person name="James T.Y."/>
            <person name="Grigoriev I.V."/>
        </authorList>
    </citation>
    <scope>NUCLEOTIDE SEQUENCE [LARGE SCALE GENOMIC DNA]</scope>
    <source>
        <strain evidence="3">ATCC 52028</strain>
    </source>
</reference>
<feature type="region of interest" description="Disordered" evidence="1">
    <location>
        <begin position="649"/>
        <end position="668"/>
    </location>
</feature>